<evidence type="ECO:0000259" key="1">
    <source>
        <dbReference type="SMART" id="SM00382"/>
    </source>
</evidence>
<feature type="domain" description="AAA+ ATPase" evidence="1">
    <location>
        <begin position="638"/>
        <end position="984"/>
    </location>
</feature>
<dbReference type="PANTHER" id="PTHR30121:SF6">
    <property type="entry name" value="SLR6007 PROTEIN"/>
    <property type="match status" value="1"/>
</dbReference>
<dbReference type="RefSeq" id="WP_328369043.1">
    <property type="nucleotide sequence ID" value="NZ_CP107941.1"/>
</dbReference>
<accession>A0ABZ1PEW9</accession>
<dbReference type="EMBL" id="CP107941">
    <property type="protein sequence ID" value="WUI81757.1"/>
    <property type="molecule type" value="Genomic_DNA"/>
</dbReference>
<protein>
    <submittedName>
        <fullName evidence="2">DUF853 family protein</fullName>
    </submittedName>
</protein>
<keyword evidence="3" id="KW-1185">Reference proteome</keyword>
<dbReference type="Gene3D" id="3.40.50.300">
    <property type="entry name" value="P-loop containing nucleotide triphosphate hydrolases"/>
    <property type="match status" value="2"/>
</dbReference>
<dbReference type="SMART" id="SM00382">
    <property type="entry name" value="AAA"/>
    <property type="match status" value="2"/>
</dbReference>
<dbReference type="PANTHER" id="PTHR30121">
    <property type="entry name" value="UNCHARACTERIZED PROTEIN YJGR-RELATED"/>
    <property type="match status" value="1"/>
</dbReference>
<dbReference type="SUPFAM" id="SSF52540">
    <property type="entry name" value="P-loop containing nucleoside triphosphate hydrolases"/>
    <property type="match status" value="2"/>
</dbReference>
<dbReference type="InterPro" id="IPR027417">
    <property type="entry name" value="P-loop_NTPase"/>
</dbReference>
<reference evidence="2 3" key="1">
    <citation type="submission" date="2022-10" db="EMBL/GenBank/DDBJ databases">
        <title>The complete genomes of actinobacterial strains from the NBC collection.</title>
        <authorList>
            <person name="Joergensen T.S."/>
            <person name="Alvarez Arevalo M."/>
            <person name="Sterndorff E.B."/>
            <person name="Faurdal D."/>
            <person name="Vuksanovic O."/>
            <person name="Mourched A.-S."/>
            <person name="Charusanti P."/>
            <person name="Shaw S."/>
            <person name="Blin K."/>
            <person name="Weber T."/>
        </authorList>
    </citation>
    <scope>NUCLEOTIDE SEQUENCE [LARGE SCALE GENOMIC DNA]</scope>
    <source>
        <strain evidence="2 3">NBC_00396</strain>
    </source>
</reference>
<gene>
    <name evidence="2" type="ORF">OG375_28355</name>
</gene>
<evidence type="ECO:0000313" key="2">
    <source>
        <dbReference type="EMBL" id="WUI81757.1"/>
    </source>
</evidence>
<sequence length="1031" mass="112172">MSVELEALEALDISEWAPTRDEIWALPGYHVDSLHPEVTRRLTKSIDGLSRGRRPVTAVVLGERGSGKTHLLSWVREQVQAKNGYFFLLKPVAGTSAWESAVGDTFSGLLRGSPGGLSQLSRLLAVIADAAGLGSVIRDAISGRGDLTRERLEEFLAGLRSLDLEVGISASDTARALVLLASTGPTIQIGHGFFLRPEAHDAQRADWGISGPRPWQLVLRDLTHLIALAGPIVFAFDQLDSLAHESTVALGSRGVARESSTARRMRDDIATTLMELRDESRRTLIVVACQTDTWKMISRSTLLSSRDRFEVLPELGAIPDLKTATAIVSSRFAHGYASRGFTPHYPTWPITPTALRQARQRYTARQLLIRVNDHVTSCIENRRVTEMTILTEPAPPTPPPAAAPQAGAELTAAFEQLREAADDQPLLEQVQNDAMPKLLSAGLRSLVLELGGSPHRFAIEEDFGASAELHARLRLTLDEKTEQEVHWSFRAIAATHHTSFQNQLKRAMTAAGLAEGLPSRRLVVLRNSGFPRGRVTDELKAEFERQGGEALPVTASDLRTLAALRAMFEQRLPGLHQWVREQKPATRLEIFQIALASIRGNLGERDNSTGLTPTDHDAILVGETQRGRRPFTVELGTLRRHTIVIGSTGSGKTVLVRHLIEQCALRGVPVVVVDPNDDLATLGDPWPVPPKGWGEAQERDARRYFSETDVVVWTPGLRNGRPLTFHPLPDFGPSLGNLDELSRLIKNTVSSLEAPAGVTGGPQRRTQQRSILNRALEYYAKTGGRTLDDLLDVLNEPPDGVADSADRSRLAKNMAATLDAARDTDPLLDESGTHVDAAALLTPTAGKTARISVINLVGVPQPQRPGFVSRLQATLFSHFKANPVRDQPLGGLLVLDEAQIFVPATGSSASGEITKTLIAQVRKYGLGMLLATQMPKGLHNSVPGNTTSQFIGKLTAPVQRAAADQMAAARGSTFDNISRLEPGVFFGATEGTSFSKIEVPWCLSHHRDALSEEEVLQRAQRHPDGGTRPMP</sequence>
<proteinExistence type="predicted"/>
<dbReference type="InterPro" id="IPR002789">
    <property type="entry name" value="HerA_central"/>
</dbReference>
<dbReference type="Proteomes" id="UP001346877">
    <property type="component" value="Chromosome"/>
</dbReference>
<name>A0ABZ1PEW9_9ACTN</name>
<feature type="domain" description="AAA+ ATPase" evidence="1">
    <location>
        <begin position="54"/>
        <end position="315"/>
    </location>
</feature>
<dbReference type="Pfam" id="PF01935">
    <property type="entry name" value="DUF87"/>
    <property type="match status" value="1"/>
</dbReference>
<organism evidence="2 3">
    <name type="scientific">Micromonospora zamorensis</name>
    <dbReference type="NCBI Taxonomy" id="709883"/>
    <lineage>
        <taxon>Bacteria</taxon>
        <taxon>Bacillati</taxon>
        <taxon>Actinomycetota</taxon>
        <taxon>Actinomycetes</taxon>
        <taxon>Micromonosporales</taxon>
        <taxon>Micromonosporaceae</taxon>
        <taxon>Micromonospora</taxon>
    </lineage>
</organism>
<dbReference type="InterPro" id="IPR003593">
    <property type="entry name" value="AAA+_ATPase"/>
</dbReference>
<evidence type="ECO:0000313" key="3">
    <source>
        <dbReference type="Proteomes" id="UP001346877"/>
    </source>
</evidence>
<dbReference type="InterPro" id="IPR051162">
    <property type="entry name" value="T4SS_component"/>
</dbReference>